<reference evidence="2 3" key="1">
    <citation type="submission" date="2021-07" db="EMBL/GenBank/DDBJ databases">
        <authorList>
            <person name="Kim M.K."/>
        </authorList>
    </citation>
    <scope>NUCLEOTIDE SEQUENCE [LARGE SCALE GENOMIC DNA]</scope>
    <source>
        <strain evidence="2 3">HLY7-15</strain>
    </source>
</reference>
<organism evidence="2 3">
    <name type="scientific">Pontibacter populi</name>
    <dbReference type="NCBI Taxonomy" id="890055"/>
    <lineage>
        <taxon>Bacteria</taxon>
        <taxon>Pseudomonadati</taxon>
        <taxon>Bacteroidota</taxon>
        <taxon>Cytophagia</taxon>
        <taxon>Cytophagales</taxon>
        <taxon>Hymenobacteraceae</taxon>
        <taxon>Pontibacter</taxon>
    </lineage>
</organism>
<evidence type="ECO:0000256" key="1">
    <source>
        <dbReference type="SAM" id="SignalP"/>
    </source>
</evidence>
<keyword evidence="1" id="KW-0732">Signal</keyword>
<dbReference type="RefSeq" id="WP_199108599.1">
    <property type="nucleotide sequence ID" value="NZ_JAHWXQ010000001.1"/>
</dbReference>
<keyword evidence="3" id="KW-1185">Reference proteome</keyword>
<dbReference type="Proteomes" id="UP000774935">
    <property type="component" value="Unassembled WGS sequence"/>
</dbReference>
<dbReference type="EMBL" id="JAHWXQ010000001">
    <property type="protein sequence ID" value="MBW3364034.1"/>
    <property type="molecule type" value="Genomic_DNA"/>
</dbReference>
<comment type="caution">
    <text evidence="2">The sequence shown here is derived from an EMBL/GenBank/DDBJ whole genome shotgun (WGS) entry which is preliminary data.</text>
</comment>
<accession>A0ABS6X7Q9</accession>
<protein>
    <submittedName>
        <fullName evidence="2">DUF2490 domain-containing protein</fullName>
    </submittedName>
</protein>
<feature type="signal peptide" evidence="1">
    <location>
        <begin position="1"/>
        <end position="18"/>
    </location>
</feature>
<name>A0ABS6X7Q9_9BACT</name>
<sequence>MKKQLLILLFLLPLLTQAQSKLTLPTTLWPELQLSAGIGDEGMLFLQNQYHINTDSRYNDLDDSGVLSNFERIEFSLGYEHTFSEHWRGGAIVRYAAENFPEAFFLSPFIRHNGNMKGLYFNKQLLFEYVIQDEMEAFGNFRLTGELGKRLPLKNKFITPSLSYEALLVSEFGKEEDENEEKRFVDRTRLRLSLNYELTEKLRINPYFMRQTDRYYVMVPPEYDEDGQLLQEGYTTKRNRIIPVVGLEIKYTLNRTPQTASITY</sequence>
<gene>
    <name evidence="2" type="ORF">KYK27_03190</name>
</gene>
<proteinExistence type="predicted"/>
<evidence type="ECO:0000313" key="2">
    <source>
        <dbReference type="EMBL" id="MBW3364034.1"/>
    </source>
</evidence>
<feature type="chain" id="PRO_5045914602" evidence="1">
    <location>
        <begin position="19"/>
        <end position="264"/>
    </location>
</feature>
<evidence type="ECO:0000313" key="3">
    <source>
        <dbReference type="Proteomes" id="UP000774935"/>
    </source>
</evidence>